<dbReference type="GO" id="GO:0016747">
    <property type="term" value="F:acyltransferase activity, transferring groups other than amino-acyl groups"/>
    <property type="evidence" value="ECO:0007669"/>
    <property type="project" value="InterPro"/>
</dbReference>
<dbReference type="InterPro" id="IPR000182">
    <property type="entry name" value="GNAT_dom"/>
</dbReference>
<dbReference type="EMBL" id="AP017313">
    <property type="protein sequence ID" value="BAU52044.1"/>
    <property type="molecule type" value="Genomic_DNA"/>
</dbReference>
<proteinExistence type="predicted"/>
<dbReference type="AlphaFoldDB" id="A0A0X8X1N4"/>
<dbReference type="OrthoDB" id="512166at2"/>
<organism evidence="1 2">
    <name type="scientific">Mucilaginibacter gotjawali</name>
    <dbReference type="NCBI Taxonomy" id="1550579"/>
    <lineage>
        <taxon>Bacteria</taxon>
        <taxon>Pseudomonadati</taxon>
        <taxon>Bacteroidota</taxon>
        <taxon>Sphingobacteriia</taxon>
        <taxon>Sphingobacteriales</taxon>
        <taxon>Sphingobacteriaceae</taxon>
        <taxon>Mucilaginibacter</taxon>
    </lineage>
</organism>
<evidence type="ECO:0000313" key="2">
    <source>
        <dbReference type="Proteomes" id="UP000218263"/>
    </source>
</evidence>
<gene>
    <name evidence="1" type="ORF">MgSA37_00194</name>
</gene>
<accession>A0A0X8X1N4</accession>
<protein>
    <submittedName>
        <fullName evidence="1">Uncharacterized protein</fullName>
    </submittedName>
</protein>
<dbReference type="RefSeq" id="WP_096349409.1">
    <property type="nucleotide sequence ID" value="NZ_AP017313.1"/>
</dbReference>
<dbReference type="KEGG" id="mgot:MgSA37_00194"/>
<evidence type="ECO:0000313" key="1">
    <source>
        <dbReference type="EMBL" id="BAU52044.1"/>
    </source>
</evidence>
<dbReference type="InterPro" id="IPR016181">
    <property type="entry name" value="Acyl_CoA_acyltransferase"/>
</dbReference>
<sequence length="137" mass="15537">MIIRIIEKTEYPKARKLCEACSYNGGLQDDDLVVMAEDDEFIGAVKICTEHGEKVLRGMQIDCARRRKGTGTLVLKFLRENIDRKDCYCIPYKHLKAFYGQIGFEEISPAGASCFLAERLTKYSANGLDVMVMKEKT</sequence>
<dbReference type="PROSITE" id="PS51186">
    <property type="entry name" value="GNAT"/>
    <property type="match status" value="1"/>
</dbReference>
<reference evidence="1 2" key="1">
    <citation type="submission" date="2015-12" db="EMBL/GenBank/DDBJ databases">
        <title>Genome sequence of Mucilaginibacter gotjawali.</title>
        <authorList>
            <person name="Lee J.S."/>
            <person name="Lee K.C."/>
            <person name="Kim K.K."/>
            <person name="Lee B.W."/>
        </authorList>
    </citation>
    <scope>NUCLEOTIDE SEQUENCE [LARGE SCALE GENOMIC DNA]</scope>
    <source>
        <strain evidence="1 2">SA3-7</strain>
    </source>
</reference>
<name>A0A0X8X1N4_9SPHI</name>
<dbReference type="Proteomes" id="UP000218263">
    <property type="component" value="Chromosome"/>
</dbReference>
<dbReference type="Gene3D" id="3.40.630.30">
    <property type="match status" value="1"/>
</dbReference>
<keyword evidence="2" id="KW-1185">Reference proteome</keyword>
<dbReference type="Pfam" id="PF13673">
    <property type="entry name" value="Acetyltransf_10"/>
    <property type="match status" value="1"/>
</dbReference>
<dbReference type="SUPFAM" id="SSF55729">
    <property type="entry name" value="Acyl-CoA N-acyltransferases (Nat)"/>
    <property type="match status" value="1"/>
</dbReference>